<dbReference type="PANTHER" id="PTHR46401:SF2">
    <property type="entry name" value="GLYCOSYLTRANSFERASE WBBK-RELATED"/>
    <property type="match status" value="1"/>
</dbReference>
<evidence type="ECO:0000259" key="2">
    <source>
        <dbReference type="Pfam" id="PF00534"/>
    </source>
</evidence>
<dbReference type="RefSeq" id="WP_202686205.1">
    <property type="nucleotide sequence ID" value="NZ_JAESVN010000001.1"/>
</dbReference>
<dbReference type="InterPro" id="IPR001296">
    <property type="entry name" value="Glyco_trans_1"/>
</dbReference>
<dbReference type="PANTHER" id="PTHR46401">
    <property type="entry name" value="GLYCOSYLTRANSFERASE WBBK-RELATED"/>
    <property type="match status" value="1"/>
</dbReference>
<dbReference type="GO" id="GO:0016757">
    <property type="term" value="F:glycosyltransferase activity"/>
    <property type="evidence" value="ECO:0007669"/>
    <property type="project" value="InterPro"/>
</dbReference>
<dbReference type="Gene3D" id="3.40.50.2000">
    <property type="entry name" value="Glycogen Phosphorylase B"/>
    <property type="match status" value="2"/>
</dbReference>
<dbReference type="SUPFAM" id="SSF53756">
    <property type="entry name" value="UDP-Glycosyltransferase/glycogen phosphorylase"/>
    <property type="match status" value="1"/>
</dbReference>
<protein>
    <submittedName>
        <fullName evidence="4">Glycosyltransferase family 4 protein</fullName>
    </submittedName>
</protein>
<keyword evidence="1" id="KW-0808">Transferase</keyword>
<evidence type="ECO:0000256" key="1">
    <source>
        <dbReference type="ARBA" id="ARBA00022679"/>
    </source>
</evidence>
<evidence type="ECO:0000313" key="4">
    <source>
        <dbReference type="EMBL" id="MBL4915623.1"/>
    </source>
</evidence>
<gene>
    <name evidence="4" type="ORF">JL811_00175</name>
</gene>
<evidence type="ECO:0000313" key="5">
    <source>
        <dbReference type="Proteomes" id="UP000648908"/>
    </source>
</evidence>
<dbReference type="Pfam" id="PF12000">
    <property type="entry name" value="Glyco_trans_4_3"/>
    <property type="match status" value="1"/>
</dbReference>
<dbReference type="Pfam" id="PF00534">
    <property type="entry name" value="Glycos_transf_1"/>
    <property type="match status" value="1"/>
</dbReference>
<dbReference type="AlphaFoldDB" id="A0A8K0V581"/>
<evidence type="ECO:0000259" key="3">
    <source>
        <dbReference type="Pfam" id="PF12000"/>
    </source>
</evidence>
<feature type="domain" description="Glycosyl transferase family 4" evidence="3">
    <location>
        <begin position="24"/>
        <end position="193"/>
    </location>
</feature>
<feature type="domain" description="Glycosyl transferase family 1" evidence="2">
    <location>
        <begin position="212"/>
        <end position="382"/>
    </location>
</feature>
<name>A0A8K0V581_9RHOB</name>
<dbReference type="GO" id="GO:0009103">
    <property type="term" value="P:lipopolysaccharide biosynthetic process"/>
    <property type="evidence" value="ECO:0007669"/>
    <property type="project" value="TreeGrafter"/>
</dbReference>
<dbReference type="Proteomes" id="UP000648908">
    <property type="component" value="Unassembled WGS sequence"/>
</dbReference>
<dbReference type="CDD" id="cd03818">
    <property type="entry name" value="GT4_ExpC-like"/>
    <property type="match status" value="1"/>
</dbReference>
<dbReference type="InterPro" id="IPR022623">
    <property type="entry name" value="Glyco_trans_4"/>
</dbReference>
<reference evidence="4" key="1">
    <citation type="submission" date="2021-01" db="EMBL/GenBank/DDBJ databases">
        <title>Tabrizicola alba sp. nov. a motile alkaliphilic bacterium isolated from a soda lake.</title>
        <authorList>
            <person name="Szuroczki S."/>
            <person name="Abbaszade G."/>
            <person name="Schumann P."/>
            <person name="Toth E."/>
        </authorList>
    </citation>
    <scope>NUCLEOTIDE SEQUENCE</scope>
    <source>
        <strain evidence="4">DMG-N-6</strain>
    </source>
</reference>
<sequence length="415" mass="46409">MKVLFVHQNFPGQFLHLAPAMQARGHDCLALTDAVNQRTAPVPVLRYRHEAQKVDPAATRLGRNFTQMSDRGVTVARAALQLREKKGYVPDVIFGHSGWGETLFLKEVWPEAKLIVYAEFYYRGIGRDVGFDPEFSRTGFDPVIIAQGRAAHLGQAMLHADAGLAPTRWQASTYPEVLQDRIRVIFDGVDTRRLRPDPAASLTLPDGTVLRAGDEVLTFVNRNLEPYRGYHIFMRALPEILAARPQAQVVIVGGDDVSYGSPAPGGKTWKDIFLDEVRDRLDLSRVHFLGRVPYPEFVSLLQISRAHAYLTYPFVLSWSMLEAMAAGCLVVGSRTAPVEELLTEGETGLLVDFFDVAGWSARLIEALAEPEKFIPLREAARRRIVEGYDLQTVCLPQMVDYVEAVARGEWPARRV</sequence>
<dbReference type="EMBL" id="JAESVN010000001">
    <property type="protein sequence ID" value="MBL4915623.1"/>
    <property type="molecule type" value="Genomic_DNA"/>
</dbReference>
<accession>A0A8K0V581</accession>
<organism evidence="4 5">
    <name type="scientific">Szabonella alba</name>
    <dbReference type="NCBI Taxonomy" id="2804194"/>
    <lineage>
        <taxon>Bacteria</taxon>
        <taxon>Pseudomonadati</taxon>
        <taxon>Pseudomonadota</taxon>
        <taxon>Alphaproteobacteria</taxon>
        <taxon>Rhodobacterales</taxon>
        <taxon>Paracoccaceae</taxon>
        <taxon>Szabonella</taxon>
    </lineage>
</organism>
<keyword evidence="5" id="KW-1185">Reference proteome</keyword>
<comment type="caution">
    <text evidence="4">The sequence shown here is derived from an EMBL/GenBank/DDBJ whole genome shotgun (WGS) entry which is preliminary data.</text>
</comment>
<proteinExistence type="predicted"/>